<keyword evidence="2" id="KW-1185">Reference proteome</keyword>
<dbReference type="EMBL" id="JYDH01002223">
    <property type="protein sequence ID" value="KRY16439.1"/>
    <property type="molecule type" value="Genomic_DNA"/>
</dbReference>
<evidence type="ECO:0000313" key="2">
    <source>
        <dbReference type="Proteomes" id="UP000054776"/>
    </source>
</evidence>
<comment type="caution">
    <text evidence="1">The sequence shown here is derived from an EMBL/GenBank/DDBJ whole genome shotgun (WGS) entry which is preliminary data.</text>
</comment>
<dbReference type="Proteomes" id="UP000054776">
    <property type="component" value="Unassembled WGS sequence"/>
</dbReference>
<gene>
    <name evidence="1" type="ORF">T01_2522</name>
</gene>
<proteinExistence type="predicted"/>
<protein>
    <submittedName>
        <fullName evidence="1">Uncharacterized protein</fullName>
    </submittedName>
</protein>
<dbReference type="InParanoid" id="A0A0V0ZUP2"/>
<dbReference type="AlphaFoldDB" id="A0A0V0ZUP2"/>
<sequence length="60" mass="7072">MFHISLSLKYKYCNCSAPSTQCPFTLEIEKKFCAIPKNRTQKTLVKKLSKDEKKIRFQTE</sequence>
<name>A0A0V0ZUP2_TRISP</name>
<evidence type="ECO:0000313" key="1">
    <source>
        <dbReference type="EMBL" id="KRY16439.1"/>
    </source>
</evidence>
<reference evidence="1 2" key="1">
    <citation type="submission" date="2015-01" db="EMBL/GenBank/DDBJ databases">
        <title>Evolution of Trichinella species and genotypes.</title>
        <authorList>
            <person name="Korhonen P.K."/>
            <person name="Edoardo P."/>
            <person name="Giuseppe L.R."/>
            <person name="Gasser R.B."/>
        </authorList>
    </citation>
    <scope>NUCLEOTIDE SEQUENCE [LARGE SCALE GENOMIC DNA]</scope>
    <source>
        <strain evidence="1">ISS3</strain>
    </source>
</reference>
<organism evidence="1 2">
    <name type="scientific">Trichinella spiralis</name>
    <name type="common">Trichina worm</name>
    <dbReference type="NCBI Taxonomy" id="6334"/>
    <lineage>
        <taxon>Eukaryota</taxon>
        <taxon>Metazoa</taxon>
        <taxon>Ecdysozoa</taxon>
        <taxon>Nematoda</taxon>
        <taxon>Enoplea</taxon>
        <taxon>Dorylaimia</taxon>
        <taxon>Trichinellida</taxon>
        <taxon>Trichinellidae</taxon>
        <taxon>Trichinella</taxon>
    </lineage>
</organism>
<accession>A0A0V0ZUP2</accession>